<evidence type="ECO:0000256" key="1">
    <source>
        <dbReference type="ARBA" id="ARBA00022741"/>
    </source>
</evidence>
<dbReference type="Gene3D" id="1.10.510.10">
    <property type="entry name" value="Transferase(Phosphotransferase) domain 1"/>
    <property type="match status" value="1"/>
</dbReference>
<evidence type="ECO:0000313" key="6">
    <source>
        <dbReference type="EMBL" id="CAI1984810.1"/>
    </source>
</evidence>
<protein>
    <recommendedName>
        <fullName evidence="5">Protein kinase domain-containing protein</fullName>
    </recommendedName>
</protein>
<keyword evidence="2 3" id="KW-0067">ATP-binding</keyword>
<proteinExistence type="predicted"/>
<feature type="binding site" evidence="3">
    <location>
        <position position="80"/>
    </location>
    <ligand>
        <name>ATP</name>
        <dbReference type="ChEBI" id="CHEBI:30616"/>
    </ligand>
</feature>
<dbReference type="CDD" id="cd14008">
    <property type="entry name" value="STKc_LKB1_CaMKK"/>
    <property type="match status" value="1"/>
</dbReference>
<evidence type="ECO:0000256" key="4">
    <source>
        <dbReference type="SAM" id="MobiDB-lite"/>
    </source>
</evidence>
<dbReference type="InterPro" id="IPR000719">
    <property type="entry name" value="Prot_kinase_dom"/>
</dbReference>
<organism evidence="6 7">
    <name type="scientific">Saccharomyces eubayanus</name>
    <name type="common">Yeast</name>
    <dbReference type="NCBI Taxonomy" id="1080349"/>
    <lineage>
        <taxon>Eukaryota</taxon>
        <taxon>Fungi</taxon>
        <taxon>Dikarya</taxon>
        <taxon>Ascomycota</taxon>
        <taxon>Saccharomycotina</taxon>
        <taxon>Saccharomycetes</taxon>
        <taxon>Saccharomycetales</taxon>
        <taxon>Saccharomycetaceae</taxon>
        <taxon>Saccharomyces</taxon>
    </lineage>
</organism>
<dbReference type="Proteomes" id="UP001152964">
    <property type="component" value="Chromosome 7"/>
</dbReference>
<dbReference type="Pfam" id="PF00069">
    <property type="entry name" value="Pkinase"/>
    <property type="match status" value="1"/>
</dbReference>
<evidence type="ECO:0000259" key="5">
    <source>
        <dbReference type="PROSITE" id="PS50011"/>
    </source>
</evidence>
<dbReference type="SUPFAM" id="SSF56112">
    <property type="entry name" value="Protein kinase-like (PK-like)"/>
    <property type="match status" value="1"/>
</dbReference>
<dbReference type="InterPro" id="IPR011009">
    <property type="entry name" value="Kinase-like_dom_sf"/>
</dbReference>
<gene>
    <name evidence="6" type="primary">U6500G01010</name>
    <name evidence="6" type="ORF">SEUBUCD650_0G01010</name>
</gene>
<dbReference type="InterPro" id="IPR017441">
    <property type="entry name" value="Protein_kinase_ATP_BS"/>
</dbReference>
<dbReference type="EMBL" id="OX291497">
    <property type="protein sequence ID" value="CAI1984810.1"/>
    <property type="molecule type" value="Genomic_DNA"/>
</dbReference>
<dbReference type="PANTHER" id="PTHR24346:SF77">
    <property type="entry name" value="SERINE THREONINE PROTEIN KINASE"/>
    <property type="match status" value="1"/>
</dbReference>
<evidence type="ECO:0000256" key="3">
    <source>
        <dbReference type="PROSITE-ProRule" id="PRU10141"/>
    </source>
</evidence>
<dbReference type="PANTHER" id="PTHR24346">
    <property type="entry name" value="MAP/MICROTUBULE AFFINITY-REGULATING KINASE"/>
    <property type="match status" value="1"/>
</dbReference>
<dbReference type="PROSITE" id="PS50011">
    <property type="entry name" value="PROTEIN_KINASE_DOM"/>
    <property type="match status" value="1"/>
</dbReference>
<dbReference type="PROSITE" id="PS00108">
    <property type="entry name" value="PROTEIN_KINASE_ST"/>
    <property type="match status" value="1"/>
</dbReference>
<evidence type="ECO:0000256" key="2">
    <source>
        <dbReference type="ARBA" id="ARBA00022840"/>
    </source>
</evidence>
<dbReference type="InterPro" id="IPR008271">
    <property type="entry name" value="Ser/Thr_kinase_AS"/>
</dbReference>
<accession>A0ABN8VPF7</accession>
<reference evidence="6" key="1">
    <citation type="submission" date="2022-08" db="EMBL/GenBank/DDBJ databases">
        <authorList>
            <person name="Byrne P K."/>
        </authorList>
    </citation>
    <scope>NUCLEOTIDE SEQUENCE</scope>
    <source>
        <strain evidence="6">UCD650</strain>
    </source>
</reference>
<dbReference type="PROSITE" id="PS00107">
    <property type="entry name" value="PROTEIN_KINASE_ATP"/>
    <property type="match status" value="1"/>
</dbReference>
<keyword evidence="7" id="KW-1185">Reference proteome</keyword>
<sequence>MVQLKEPVQLPPRTSLLYNNANNYSSSRMKETNKVKLSYNPLSKRQVLNTYDILGTLGNGQYGKVKLARDLTTGELVAIKILNRFERKSGYSLQGTVENPRIEQEIEIMKRCHHENIVKLYEILNDPESTKVYLVLEYCSRGPVKWCPENQLEIKAVGPSILTFGQARKILSDVVSGLEYLHFQGITHRDIKPSNLLISSNGTVKISDFGVSILTATENTNIQSSHEQISKSKTLGTPAFFAPELCTTEGDYRCSSAIDIWSLGVTLYCMLFGKLPFNANSGLELFDNIISKPLSFPSYEHVSKRGHPNLTREEYNDAKDILNRLLKKNPSERITLAEIKTHSFMCRYGNSAVVAKSISTDSETFSELKVPQHPPPSSKKAELLNLPINSSFSSLDSVYMENFDRDNLRSDAERNPRYSPSPAGAGTLSPPVYHNINSRESSFSSFSSFTSSTAFTSQISIQDAPPISNQYCSVDEDEGVSRINSCAPVQYRIVPPFGEHSFENTQTDLSPTLTPVGDFHQQTHTCLQLDSQVVKENPGSKREFKTETDGSIVLNAGDAQHTRRQMSIYKL</sequence>
<evidence type="ECO:0000313" key="7">
    <source>
        <dbReference type="Proteomes" id="UP001152964"/>
    </source>
</evidence>
<dbReference type="SMART" id="SM00220">
    <property type="entry name" value="S_TKc"/>
    <property type="match status" value="1"/>
</dbReference>
<keyword evidence="1 3" id="KW-0547">Nucleotide-binding</keyword>
<feature type="domain" description="Protein kinase" evidence="5">
    <location>
        <begin position="51"/>
        <end position="345"/>
    </location>
</feature>
<feature type="region of interest" description="Disordered" evidence="4">
    <location>
        <begin position="410"/>
        <end position="432"/>
    </location>
</feature>
<name>A0ABN8VPF7_SACEU</name>